<dbReference type="InterPro" id="IPR012951">
    <property type="entry name" value="BBE"/>
</dbReference>
<dbReference type="InterPro" id="IPR016166">
    <property type="entry name" value="FAD-bd_PCMH"/>
</dbReference>
<keyword evidence="5" id="KW-0560">Oxidoreductase</keyword>
<dbReference type="PANTHER" id="PTHR42973">
    <property type="entry name" value="BINDING OXIDOREDUCTASE, PUTATIVE (AFU_ORTHOLOGUE AFUA_1G17690)-RELATED"/>
    <property type="match status" value="1"/>
</dbReference>
<organism evidence="8 9">
    <name type="scientific">Halorarum halophilum</name>
    <dbReference type="NCBI Taxonomy" id="2743090"/>
    <lineage>
        <taxon>Archaea</taxon>
        <taxon>Methanobacteriati</taxon>
        <taxon>Methanobacteriota</taxon>
        <taxon>Stenosarchaea group</taxon>
        <taxon>Halobacteria</taxon>
        <taxon>Halobacteriales</taxon>
        <taxon>Haloferacaceae</taxon>
        <taxon>Halorarum</taxon>
    </lineage>
</organism>
<dbReference type="Pfam" id="PF08031">
    <property type="entry name" value="BBE"/>
    <property type="match status" value="1"/>
</dbReference>
<dbReference type="GO" id="GO:0071949">
    <property type="term" value="F:FAD binding"/>
    <property type="evidence" value="ECO:0007669"/>
    <property type="project" value="InterPro"/>
</dbReference>
<evidence type="ECO:0000256" key="2">
    <source>
        <dbReference type="ARBA" id="ARBA00005466"/>
    </source>
</evidence>
<dbReference type="GeneID" id="56029461"/>
<dbReference type="Pfam" id="PF01565">
    <property type="entry name" value="FAD_binding_4"/>
    <property type="match status" value="2"/>
</dbReference>
<dbReference type="SUPFAM" id="SSF56176">
    <property type="entry name" value="FAD-binding/transporter-associated domain-like"/>
    <property type="match status" value="1"/>
</dbReference>
<keyword evidence="9" id="KW-1185">Reference proteome</keyword>
<keyword evidence="4" id="KW-0274">FAD</keyword>
<evidence type="ECO:0000256" key="1">
    <source>
        <dbReference type="ARBA" id="ARBA00001974"/>
    </source>
</evidence>
<evidence type="ECO:0000256" key="4">
    <source>
        <dbReference type="ARBA" id="ARBA00022827"/>
    </source>
</evidence>
<evidence type="ECO:0000313" key="9">
    <source>
        <dbReference type="Proteomes" id="UP000509750"/>
    </source>
</evidence>
<feature type="domain" description="FAD-binding PCMH-type" evidence="7">
    <location>
        <begin position="85"/>
        <end position="267"/>
    </location>
</feature>
<dbReference type="PANTHER" id="PTHR42973:SF39">
    <property type="entry name" value="FAD-BINDING PCMH-TYPE DOMAIN-CONTAINING PROTEIN"/>
    <property type="match status" value="1"/>
</dbReference>
<gene>
    <name evidence="8" type="ORF">HUG10_11470</name>
</gene>
<name>A0A7D5GIC9_9EURY</name>
<dbReference type="InterPro" id="IPR016167">
    <property type="entry name" value="FAD-bd_PCMH_sub1"/>
</dbReference>
<evidence type="ECO:0000256" key="6">
    <source>
        <dbReference type="SAM" id="MobiDB-lite"/>
    </source>
</evidence>
<sequence>MNEYCRADAAAVARKHRAALDALAADLGEGTGSASATDLGGGVDAASATDLGDGADGQLVRPDDSTSDDGTPAYDEARTVWNGLVDRFPAAVAYARDAADVARILRTARETGLGVAVRSGAHSVAGTSVCDGGIVLDCGAMNRVAVDADAGTAVVGPGATWADLDGATAAASPTDLDAATAAHGFATPGGVVSDTGVAGLVLGGGTGWLTREAGLACDRLTRAEVVTAAGECVTATADRNPDLFRALRGGGGNFGVVVSFAFDLVPIPDELAVAETWYPLAEAPGLLAAYRDLLADAPPSTTVSPYVSRVPEGPAYPDAVAGDPGLCLLGVSTAPADRGANDLRAYRDLGEPLADRTTRPSYPELQSMLDDDSPAGDRYYWKSIAVDRLADDVIATFLDRARAAPGERDTALIWPLGGAVAELAPDETAFPRRDAAAVVNFEAAWSDPEADDEHVDWARDSVAAIRDLGGEGELPNFAGNETDDAAARAVFRDNYGWLRDAKTEWDPENVFGPSGRLSPW</sequence>
<dbReference type="Proteomes" id="UP000509750">
    <property type="component" value="Chromosome"/>
</dbReference>
<dbReference type="InterPro" id="IPR006094">
    <property type="entry name" value="Oxid_FAD_bind_N"/>
</dbReference>
<dbReference type="GO" id="GO:0016491">
    <property type="term" value="F:oxidoreductase activity"/>
    <property type="evidence" value="ECO:0007669"/>
    <property type="project" value="UniProtKB-KW"/>
</dbReference>
<dbReference type="InterPro" id="IPR050416">
    <property type="entry name" value="FAD-linked_Oxidoreductase"/>
</dbReference>
<evidence type="ECO:0000256" key="5">
    <source>
        <dbReference type="ARBA" id="ARBA00023002"/>
    </source>
</evidence>
<dbReference type="PROSITE" id="PS51387">
    <property type="entry name" value="FAD_PCMH"/>
    <property type="match status" value="1"/>
</dbReference>
<dbReference type="InterPro" id="IPR036318">
    <property type="entry name" value="FAD-bd_PCMH-like_sf"/>
</dbReference>
<dbReference type="Gene3D" id="3.30.465.10">
    <property type="match status" value="1"/>
</dbReference>
<dbReference type="RefSeq" id="WP_179169706.1">
    <property type="nucleotide sequence ID" value="NZ_CP058529.1"/>
</dbReference>
<dbReference type="KEGG" id="halg:HUG10_11470"/>
<evidence type="ECO:0000256" key="3">
    <source>
        <dbReference type="ARBA" id="ARBA00022630"/>
    </source>
</evidence>
<protein>
    <submittedName>
        <fullName evidence="8">FAD-binding oxidoreductase</fullName>
    </submittedName>
</protein>
<dbReference type="Gene3D" id="3.30.43.10">
    <property type="entry name" value="Uridine Diphospho-n-acetylenolpyruvylglucosamine Reductase, domain 2"/>
    <property type="match status" value="1"/>
</dbReference>
<dbReference type="OrthoDB" id="213514at2157"/>
<evidence type="ECO:0000313" key="8">
    <source>
        <dbReference type="EMBL" id="QLG28131.1"/>
    </source>
</evidence>
<dbReference type="AlphaFoldDB" id="A0A7D5GIC9"/>
<keyword evidence="3" id="KW-0285">Flavoprotein</keyword>
<evidence type="ECO:0000259" key="7">
    <source>
        <dbReference type="PROSITE" id="PS51387"/>
    </source>
</evidence>
<accession>A0A7D5GIC9</accession>
<dbReference type="InterPro" id="IPR016169">
    <property type="entry name" value="FAD-bd_PCMH_sub2"/>
</dbReference>
<dbReference type="Gene3D" id="3.40.462.20">
    <property type="match status" value="1"/>
</dbReference>
<dbReference type="EMBL" id="CP058529">
    <property type="protein sequence ID" value="QLG28131.1"/>
    <property type="molecule type" value="Genomic_DNA"/>
</dbReference>
<comment type="similarity">
    <text evidence="2">Belongs to the oxygen-dependent FAD-linked oxidoreductase family.</text>
</comment>
<feature type="region of interest" description="Disordered" evidence="6">
    <location>
        <begin position="50"/>
        <end position="72"/>
    </location>
</feature>
<proteinExistence type="inferred from homology"/>
<reference evidence="8 9" key="1">
    <citation type="submission" date="2020-07" db="EMBL/GenBank/DDBJ databases">
        <title>Gai3-2, isolated from salt lake.</title>
        <authorList>
            <person name="Cui H."/>
            <person name="Shi X."/>
        </authorList>
    </citation>
    <scope>NUCLEOTIDE SEQUENCE [LARGE SCALE GENOMIC DNA]</scope>
    <source>
        <strain evidence="8 9">Gai3-2</strain>
    </source>
</reference>
<comment type="cofactor">
    <cofactor evidence="1">
        <name>FAD</name>
        <dbReference type="ChEBI" id="CHEBI:57692"/>
    </cofactor>
</comment>